<organism evidence="1 2">
    <name type="scientific">Linderina macrospora</name>
    <dbReference type="NCBI Taxonomy" id="4868"/>
    <lineage>
        <taxon>Eukaryota</taxon>
        <taxon>Fungi</taxon>
        <taxon>Fungi incertae sedis</taxon>
        <taxon>Zoopagomycota</taxon>
        <taxon>Kickxellomycotina</taxon>
        <taxon>Kickxellomycetes</taxon>
        <taxon>Kickxellales</taxon>
        <taxon>Kickxellaceae</taxon>
        <taxon>Linderina</taxon>
    </lineage>
</organism>
<comment type="caution">
    <text evidence="1">The sequence shown here is derived from an EMBL/GenBank/DDBJ whole genome shotgun (WGS) entry which is preliminary data.</text>
</comment>
<keyword evidence="2" id="KW-1185">Reference proteome</keyword>
<gene>
    <name evidence="1" type="ORF">FBU59_007028</name>
</gene>
<accession>A0ACC1IY55</accession>
<evidence type="ECO:0000313" key="2">
    <source>
        <dbReference type="Proteomes" id="UP001150603"/>
    </source>
</evidence>
<feature type="non-terminal residue" evidence="1">
    <location>
        <position position="216"/>
    </location>
</feature>
<proteinExistence type="predicted"/>
<name>A0ACC1IY55_9FUNG</name>
<evidence type="ECO:0000313" key="1">
    <source>
        <dbReference type="EMBL" id="KAJ1929672.1"/>
    </source>
</evidence>
<sequence length="216" mass="23511">METAGDHSGNQHEVAQHVQAGDIDDELYLRRVSILYHELWNGEWADRRISRDDAAVAVGSKNTANNQAQTTPIPGHSCMNPPGVNAAATGNGAAKSDTPGSESAIDSESATPRVSLDEMSTAGALGHGSDRQKLIARFTPPDLADALTGTVHRLEDDHSLLQHKRWSVVKELAMTEAQYLRDLQLLRTTFMEPLQSAQTSLMTNEDVRLVFGNLDQ</sequence>
<dbReference type="EMBL" id="JANBPW010006485">
    <property type="protein sequence ID" value="KAJ1929672.1"/>
    <property type="molecule type" value="Genomic_DNA"/>
</dbReference>
<reference evidence="1" key="1">
    <citation type="submission" date="2022-07" db="EMBL/GenBank/DDBJ databases">
        <title>Phylogenomic reconstructions and comparative analyses of Kickxellomycotina fungi.</title>
        <authorList>
            <person name="Reynolds N.K."/>
            <person name="Stajich J.E."/>
            <person name="Barry K."/>
            <person name="Grigoriev I.V."/>
            <person name="Crous P."/>
            <person name="Smith M.E."/>
        </authorList>
    </citation>
    <scope>NUCLEOTIDE SEQUENCE</scope>
    <source>
        <strain evidence="1">NRRL 5244</strain>
    </source>
</reference>
<protein>
    <submittedName>
        <fullName evidence="1">Uncharacterized protein</fullName>
    </submittedName>
</protein>
<dbReference type="Proteomes" id="UP001150603">
    <property type="component" value="Unassembled WGS sequence"/>
</dbReference>